<comment type="caution">
    <text evidence="1">The sequence shown here is derived from an EMBL/GenBank/DDBJ whole genome shotgun (WGS) entry which is preliminary data.</text>
</comment>
<dbReference type="EMBL" id="BJZV01000116">
    <property type="protein sequence ID" value="GEP12855.1"/>
    <property type="molecule type" value="Genomic_DNA"/>
</dbReference>
<evidence type="ECO:0000313" key="2">
    <source>
        <dbReference type="Proteomes" id="UP000321750"/>
    </source>
</evidence>
<organism evidence="1 2">
    <name type="scientific">Methylobacterium gnaphalii</name>
    <dbReference type="NCBI Taxonomy" id="1010610"/>
    <lineage>
        <taxon>Bacteria</taxon>
        <taxon>Pseudomonadati</taxon>
        <taxon>Pseudomonadota</taxon>
        <taxon>Alphaproteobacteria</taxon>
        <taxon>Hyphomicrobiales</taxon>
        <taxon>Methylobacteriaceae</taxon>
        <taxon>Methylobacterium</taxon>
    </lineage>
</organism>
<accession>A0A512JSC3</accession>
<gene>
    <name evidence="1" type="ORF">MGN01_47000</name>
</gene>
<evidence type="ECO:0000313" key="1">
    <source>
        <dbReference type="EMBL" id="GEP12855.1"/>
    </source>
</evidence>
<protein>
    <submittedName>
        <fullName evidence="1">Uncharacterized protein</fullName>
    </submittedName>
</protein>
<keyword evidence="2" id="KW-1185">Reference proteome</keyword>
<dbReference type="AlphaFoldDB" id="A0A512JSC3"/>
<name>A0A512JSC3_9HYPH</name>
<sequence length="58" mass="6615">MSQRPRCQALTKKKARTADGVPTKTFKRCARDANESGLCGWHEQQQQKGRLIERVAED</sequence>
<reference evidence="1 2" key="1">
    <citation type="submission" date="2019-07" db="EMBL/GenBank/DDBJ databases">
        <title>Whole genome shotgun sequence of Methylobacterium gnaphalii NBRC 107716.</title>
        <authorList>
            <person name="Hosoyama A."/>
            <person name="Uohara A."/>
            <person name="Ohji S."/>
            <person name="Ichikawa N."/>
        </authorList>
    </citation>
    <scope>NUCLEOTIDE SEQUENCE [LARGE SCALE GENOMIC DNA]</scope>
    <source>
        <strain evidence="1 2">NBRC 107716</strain>
    </source>
</reference>
<dbReference type="Proteomes" id="UP000321750">
    <property type="component" value="Unassembled WGS sequence"/>
</dbReference>
<proteinExistence type="predicted"/>